<sequence>MPKPKNNDSSIQLRCSLCPKIPHFSDVSHLLTHISSKSHLSHRFKLQIRAQSEHGARQQLDDFDRWYSLNNLDVLLSERMATKEQKKTAKERKAAKTRSSDIFVKDELEEGGLACQRSLVVTPIFRAPVPRMHLWPTAKRSSTPNSDWEQLPPTYSTPTTRRQLPNFAREETPTNTIPGSLLDPQLTTPWKPDDGKVNEKLSDSTKLKGIFWPGMNLFDSATPEMKRMRNQRKDGSILEQMITTSTVVEPLEFVYNADGALRNTRDIFGPLSIENSPRRSPRKATFNDMSVNVPRTRATRSKNFFAGSPRKRRTASSQYHSPLGRVSYKQKSAPNPLAAFGNRYMPTAEEDEEFRMTLGEMNKKRSFGIFQDASEVSPGRTESPLEEPEFDFLGHGLSKYLPNINQANQGSPTPLAKPAPMRIFGKENNQPEMSAQAQDHRTGSAPHVFPPQVFYDPTFNPLYNPLNSFYNRPPEYGYSSNYNEDTKSANGFTSDFHGDFRPLTSMARCPSQQGYEAGPSNHSGNGMHFEM</sequence>
<gene>
    <name evidence="2" type="ORF">M430DRAFT_277777</name>
</gene>
<dbReference type="GeneID" id="36573799"/>
<dbReference type="EMBL" id="KZ679014">
    <property type="protein sequence ID" value="PSS12817.1"/>
    <property type="molecule type" value="Genomic_DNA"/>
</dbReference>
<proteinExistence type="predicted"/>
<evidence type="ECO:0000313" key="2">
    <source>
        <dbReference type="EMBL" id="PSS12817.1"/>
    </source>
</evidence>
<keyword evidence="3" id="KW-1185">Reference proteome</keyword>
<reference evidence="2 3" key="1">
    <citation type="journal article" date="2018" name="New Phytol.">
        <title>Comparative genomics and transcriptomics depict ericoid mycorrhizal fungi as versatile saprotrophs and plant mutualists.</title>
        <authorList>
            <person name="Martino E."/>
            <person name="Morin E."/>
            <person name="Grelet G.A."/>
            <person name="Kuo A."/>
            <person name="Kohler A."/>
            <person name="Daghino S."/>
            <person name="Barry K.W."/>
            <person name="Cichocki N."/>
            <person name="Clum A."/>
            <person name="Dockter R.B."/>
            <person name="Hainaut M."/>
            <person name="Kuo R.C."/>
            <person name="LaButti K."/>
            <person name="Lindahl B.D."/>
            <person name="Lindquist E.A."/>
            <person name="Lipzen A."/>
            <person name="Khouja H.R."/>
            <person name="Magnuson J."/>
            <person name="Murat C."/>
            <person name="Ohm R.A."/>
            <person name="Singer S.W."/>
            <person name="Spatafora J.W."/>
            <person name="Wang M."/>
            <person name="Veneault-Fourrey C."/>
            <person name="Henrissat B."/>
            <person name="Grigoriev I.V."/>
            <person name="Martin F.M."/>
            <person name="Perotto S."/>
        </authorList>
    </citation>
    <scope>NUCLEOTIDE SEQUENCE [LARGE SCALE GENOMIC DNA]</scope>
    <source>
        <strain evidence="2 3">ATCC 22711</strain>
    </source>
</reference>
<dbReference type="Proteomes" id="UP000241818">
    <property type="component" value="Unassembled WGS sequence"/>
</dbReference>
<feature type="compositionally biased region" description="Polar residues" evidence="1">
    <location>
        <begin position="139"/>
        <end position="163"/>
    </location>
</feature>
<accession>A0A2T3AVV5</accession>
<organism evidence="2 3">
    <name type="scientific">Amorphotheca resinae ATCC 22711</name>
    <dbReference type="NCBI Taxonomy" id="857342"/>
    <lineage>
        <taxon>Eukaryota</taxon>
        <taxon>Fungi</taxon>
        <taxon>Dikarya</taxon>
        <taxon>Ascomycota</taxon>
        <taxon>Pezizomycotina</taxon>
        <taxon>Leotiomycetes</taxon>
        <taxon>Helotiales</taxon>
        <taxon>Amorphothecaceae</taxon>
        <taxon>Amorphotheca</taxon>
    </lineage>
</organism>
<dbReference type="InParanoid" id="A0A2T3AVV5"/>
<dbReference type="AlphaFoldDB" id="A0A2T3AVV5"/>
<feature type="region of interest" description="Disordered" evidence="1">
    <location>
        <begin position="136"/>
        <end position="199"/>
    </location>
</feature>
<evidence type="ECO:0000256" key="1">
    <source>
        <dbReference type="SAM" id="MobiDB-lite"/>
    </source>
</evidence>
<dbReference type="STRING" id="857342.A0A2T3AVV5"/>
<dbReference type="OrthoDB" id="5428259at2759"/>
<protein>
    <submittedName>
        <fullName evidence="2">Uncharacterized protein</fullName>
    </submittedName>
</protein>
<name>A0A2T3AVV5_AMORE</name>
<evidence type="ECO:0000313" key="3">
    <source>
        <dbReference type="Proteomes" id="UP000241818"/>
    </source>
</evidence>
<dbReference type="RefSeq" id="XP_024718808.1">
    <property type="nucleotide sequence ID" value="XM_024865718.1"/>
</dbReference>